<dbReference type="AlphaFoldDB" id="Q47GN5"/>
<name>Q47GN5_DECAR</name>
<protein>
    <submittedName>
        <fullName evidence="1">Uncharacterized protein</fullName>
    </submittedName>
</protein>
<dbReference type="EMBL" id="CP000089">
    <property type="protein sequence ID" value="AAZ45996.1"/>
    <property type="molecule type" value="Genomic_DNA"/>
</dbReference>
<accession>Q47GN5</accession>
<sequence>MAGCRRKFGSKSCALFIKRQMSVSRPWSGGHNCINYCFLAPVEKGSLKTQNFSQKRAMCAYLIAHTGRPAEKSKLEVEFLKWKTALCKSLITAIESLRPDMNSVKKGSQLKSLLLDWFRKISH</sequence>
<dbReference type="HOGENOM" id="CLU_2011484_0_0_4"/>
<evidence type="ECO:0000313" key="1">
    <source>
        <dbReference type="EMBL" id="AAZ45996.1"/>
    </source>
</evidence>
<proteinExistence type="predicted"/>
<dbReference type="KEGG" id="dar:Daro_1241"/>
<gene>
    <name evidence="1" type="ordered locus">Daro_1241</name>
</gene>
<organism evidence="1">
    <name type="scientific">Dechloromonas aromatica (strain RCB)</name>
    <dbReference type="NCBI Taxonomy" id="159087"/>
    <lineage>
        <taxon>Bacteria</taxon>
        <taxon>Pseudomonadati</taxon>
        <taxon>Pseudomonadota</taxon>
        <taxon>Betaproteobacteria</taxon>
        <taxon>Rhodocyclales</taxon>
        <taxon>Azonexaceae</taxon>
        <taxon>Dechloromonas</taxon>
    </lineage>
</organism>
<reference evidence="1" key="1">
    <citation type="submission" date="2005-08" db="EMBL/GenBank/DDBJ databases">
        <title>Complete sequence of Dechloromonas aromatica RCB.</title>
        <authorList>
            <person name="Salinero K.K."/>
            <person name="Copeland A."/>
            <person name="Lucas S."/>
            <person name="Lapidus A."/>
            <person name="Barry K."/>
            <person name="Detter J.C."/>
            <person name="Glavina T."/>
            <person name="Hammon N."/>
            <person name="Israni S."/>
            <person name="Pitluck S."/>
            <person name="Di Bartolo G."/>
            <person name="Trong S."/>
            <person name="Schmutz J."/>
            <person name="Larimer F."/>
            <person name="Land M."/>
            <person name="Ivanova N."/>
            <person name="Richardson P."/>
        </authorList>
    </citation>
    <scope>NUCLEOTIDE SEQUENCE</scope>
    <source>
        <strain evidence="1">RCB</strain>
    </source>
</reference>